<dbReference type="EMBL" id="JAMZFV010000002">
    <property type="protein sequence ID" value="MCP1109237.1"/>
    <property type="molecule type" value="Genomic_DNA"/>
</dbReference>
<name>A0ABT1EEU9_9FIRM</name>
<dbReference type="InterPro" id="IPR036779">
    <property type="entry name" value="LysM_dom_sf"/>
</dbReference>
<dbReference type="InterPro" id="IPR018392">
    <property type="entry name" value="LysM"/>
</dbReference>
<evidence type="ECO:0000259" key="1">
    <source>
        <dbReference type="Pfam" id="PF01476"/>
    </source>
</evidence>
<dbReference type="Pfam" id="PF01476">
    <property type="entry name" value="LysM"/>
    <property type="match status" value="1"/>
</dbReference>
<evidence type="ECO:0000313" key="2">
    <source>
        <dbReference type="EMBL" id="MCP1109237.1"/>
    </source>
</evidence>
<accession>A0ABT1EEU9</accession>
<dbReference type="RefSeq" id="WP_262068139.1">
    <property type="nucleotide sequence ID" value="NZ_JAMXOC010000002.1"/>
</dbReference>
<reference evidence="2 3" key="1">
    <citation type="journal article" date="2022" name="Genome Biol. Evol.">
        <title>Host diet, physiology and behaviors set the stage for Lachnospiraceae cladogenesis.</title>
        <authorList>
            <person name="Vera-Ponce De Leon A."/>
            <person name="Schneider M."/>
            <person name="Jahnes B.C."/>
            <person name="Sadowski V."/>
            <person name="Camuy-Velez L.A."/>
            <person name="Duan J."/>
            <person name="Sabree Z.L."/>
        </authorList>
    </citation>
    <scope>NUCLEOTIDE SEQUENCE [LARGE SCALE GENOMIC DNA]</scope>
    <source>
        <strain evidence="2 3">PAL227</strain>
    </source>
</reference>
<protein>
    <submittedName>
        <fullName evidence="2">LysM peptidoglycan-binding domain-containing protein</fullName>
    </submittedName>
</protein>
<dbReference type="Proteomes" id="UP001523565">
    <property type="component" value="Unassembled WGS sequence"/>
</dbReference>
<proteinExistence type="predicted"/>
<comment type="caution">
    <text evidence="2">The sequence shown here is derived from an EMBL/GenBank/DDBJ whole genome shotgun (WGS) entry which is preliminary data.</text>
</comment>
<dbReference type="Gene3D" id="3.10.350.10">
    <property type="entry name" value="LysM domain"/>
    <property type="match status" value="1"/>
</dbReference>
<sequence length="115" mass="13411">MKRVNSKRSTIKRRREVYIRKVICSLVLIAIFAAVGTGYSIKNVEAKDNGLEVEKYYKSIQITSGDTLWDIANEYRGNQEIKSYIKEIKKMNNLKSDQINDMSYLTIMYYEQDPA</sequence>
<gene>
    <name evidence="2" type="ORF">NK118_03120</name>
</gene>
<keyword evidence="3" id="KW-1185">Reference proteome</keyword>
<evidence type="ECO:0000313" key="3">
    <source>
        <dbReference type="Proteomes" id="UP001523565"/>
    </source>
</evidence>
<dbReference type="CDD" id="cd00118">
    <property type="entry name" value="LysM"/>
    <property type="match status" value="1"/>
</dbReference>
<organism evidence="2 3">
    <name type="scientific">Ohessyouella blattaphilus</name>
    <dbReference type="NCBI Taxonomy" id="2949333"/>
    <lineage>
        <taxon>Bacteria</taxon>
        <taxon>Bacillati</taxon>
        <taxon>Bacillota</taxon>
        <taxon>Clostridia</taxon>
        <taxon>Lachnospirales</taxon>
        <taxon>Lachnospiraceae</taxon>
        <taxon>Ohessyouella</taxon>
    </lineage>
</organism>
<feature type="domain" description="LysM" evidence="1">
    <location>
        <begin position="61"/>
        <end position="99"/>
    </location>
</feature>